<keyword evidence="3" id="KW-0238">DNA-binding</keyword>
<name>A0A319DPD4_9EURO</name>
<keyword evidence="5" id="KW-0539">Nucleus</keyword>
<evidence type="ECO:0000313" key="8">
    <source>
        <dbReference type="Proteomes" id="UP000247810"/>
    </source>
</evidence>
<sequence length="235" mass="26247">MATRIAQSIGLHRSLSTHYHPHELQFVMKEHNLRDCVWWLCYCLDKKLSFETGRPSAINDSDCDADLPDLLEASTPPTHINGGPDLPSFFLSLIDLCKRISSISYDLFNIKTPQLDVKTLAEHIRNAATLLENWRVQLSDQLDSNRSTFGSNSELQAMAAPLLNCIYLNALVAVHRSSLIAAYRTDHVPAPRIAASEKICLDAAHKLAHEVNMLIAEPRTIATPRSVQPPSLYHS</sequence>
<keyword evidence="8" id="KW-1185">Reference proteome</keyword>
<dbReference type="GO" id="GO:0008270">
    <property type="term" value="F:zinc ion binding"/>
    <property type="evidence" value="ECO:0007669"/>
    <property type="project" value="InterPro"/>
</dbReference>
<evidence type="ECO:0000256" key="1">
    <source>
        <dbReference type="ARBA" id="ARBA00004123"/>
    </source>
</evidence>
<dbReference type="InterPro" id="IPR007219">
    <property type="entry name" value="XnlR_reg_dom"/>
</dbReference>
<dbReference type="AlphaFoldDB" id="A0A319DPD4"/>
<dbReference type="VEuPathDB" id="FungiDB:BO71DRAFT_7372"/>
<dbReference type="GO" id="GO:0006351">
    <property type="term" value="P:DNA-templated transcription"/>
    <property type="evidence" value="ECO:0007669"/>
    <property type="project" value="InterPro"/>
</dbReference>
<gene>
    <name evidence="7" type="ORF">BO71DRAFT_7372</name>
</gene>
<comment type="subcellular location">
    <subcellularLocation>
        <location evidence="1">Nucleus</location>
    </subcellularLocation>
</comment>
<dbReference type="Pfam" id="PF04082">
    <property type="entry name" value="Fungal_trans"/>
    <property type="match status" value="1"/>
</dbReference>
<evidence type="ECO:0000256" key="4">
    <source>
        <dbReference type="ARBA" id="ARBA00023163"/>
    </source>
</evidence>
<dbReference type="GO" id="GO:0003677">
    <property type="term" value="F:DNA binding"/>
    <property type="evidence" value="ECO:0007669"/>
    <property type="project" value="UniProtKB-KW"/>
</dbReference>
<dbReference type="InterPro" id="IPR050987">
    <property type="entry name" value="AtrR-like"/>
</dbReference>
<dbReference type="PANTHER" id="PTHR46910">
    <property type="entry name" value="TRANSCRIPTION FACTOR PDR1"/>
    <property type="match status" value="1"/>
</dbReference>
<dbReference type="Proteomes" id="UP000247810">
    <property type="component" value="Unassembled WGS sequence"/>
</dbReference>
<proteinExistence type="predicted"/>
<organism evidence="7 8">
    <name type="scientific">Aspergillus ellipticus CBS 707.79</name>
    <dbReference type="NCBI Taxonomy" id="1448320"/>
    <lineage>
        <taxon>Eukaryota</taxon>
        <taxon>Fungi</taxon>
        <taxon>Dikarya</taxon>
        <taxon>Ascomycota</taxon>
        <taxon>Pezizomycotina</taxon>
        <taxon>Eurotiomycetes</taxon>
        <taxon>Eurotiomycetidae</taxon>
        <taxon>Eurotiales</taxon>
        <taxon>Aspergillaceae</taxon>
        <taxon>Aspergillus</taxon>
        <taxon>Aspergillus subgen. Circumdati</taxon>
    </lineage>
</organism>
<protein>
    <recommendedName>
        <fullName evidence="6">Xylanolytic transcriptional activator regulatory domain-containing protein</fullName>
    </recommendedName>
</protein>
<reference evidence="7 8" key="1">
    <citation type="submission" date="2018-02" db="EMBL/GenBank/DDBJ databases">
        <title>The genomes of Aspergillus section Nigri reveals drivers in fungal speciation.</title>
        <authorList>
            <consortium name="DOE Joint Genome Institute"/>
            <person name="Vesth T.C."/>
            <person name="Nybo J."/>
            <person name="Theobald S."/>
            <person name="Brandl J."/>
            <person name="Frisvad J.C."/>
            <person name="Nielsen K.F."/>
            <person name="Lyhne E.K."/>
            <person name="Kogle M.E."/>
            <person name="Kuo A."/>
            <person name="Riley R."/>
            <person name="Clum A."/>
            <person name="Nolan M."/>
            <person name="Lipzen A."/>
            <person name="Salamov A."/>
            <person name="Henrissat B."/>
            <person name="Wiebenga A."/>
            <person name="De vries R.P."/>
            <person name="Grigoriev I.V."/>
            <person name="Mortensen U.H."/>
            <person name="Andersen M.R."/>
            <person name="Baker S.E."/>
        </authorList>
    </citation>
    <scope>NUCLEOTIDE SEQUENCE [LARGE SCALE GENOMIC DNA]</scope>
    <source>
        <strain evidence="7 8">CBS 707.79</strain>
    </source>
</reference>
<evidence type="ECO:0000256" key="2">
    <source>
        <dbReference type="ARBA" id="ARBA00023015"/>
    </source>
</evidence>
<evidence type="ECO:0000256" key="5">
    <source>
        <dbReference type="ARBA" id="ARBA00023242"/>
    </source>
</evidence>
<dbReference type="SMART" id="SM00906">
    <property type="entry name" value="Fungal_trans"/>
    <property type="match status" value="1"/>
</dbReference>
<dbReference type="STRING" id="1448320.A0A319DPD4"/>
<dbReference type="CDD" id="cd12148">
    <property type="entry name" value="fungal_TF_MHR"/>
    <property type="match status" value="1"/>
</dbReference>
<keyword evidence="4" id="KW-0804">Transcription</keyword>
<accession>A0A319DPD4</accession>
<dbReference type="PANTHER" id="PTHR46910:SF37">
    <property type="entry name" value="ZN(II)2CYS6 TRANSCRIPTION FACTOR (EUROFUNG)"/>
    <property type="match status" value="1"/>
</dbReference>
<evidence type="ECO:0000259" key="6">
    <source>
        <dbReference type="SMART" id="SM00906"/>
    </source>
</evidence>
<dbReference type="OrthoDB" id="6486656at2759"/>
<dbReference type="GO" id="GO:0005634">
    <property type="term" value="C:nucleus"/>
    <property type="evidence" value="ECO:0007669"/>
    <property type="project" value="UniProtKB-SubCell"/>
</dbReference>
<keyword evidence="2" id="KW-0805">Transcription regulation</keyword>
<evidence type="ECO:0000313" key="7">
    <source>
        <dbReference type="EMBL" id="PYH93143.1"/>
    </source>
</evidence>
<dbReference type="EMBL" id="KZ825899">
    <property type="protein sequence ID" value="PYH93143.1"/>
    <property type="molecule type" value="Genomic_DNA"/>
</dbReference>
<evidence type="ECO:0000256" key="3">
    <source>
        <dbReference type="ARBA" id="ARBA00023125"/>
    </source>
</evidence>
<feature type="domain" description="Xylanolytic transcriptional activator regulatory" evidence="6">
    <location>
        <begin position="1"/>
        <end position="74"/>
    </location>
</feature>
<dbReference type="GO" id="GO:0003700">
    <property type="term" value="F:DNA-binding transcription factor activity"/>
    <property type="evidence" value="ECO:0007669"/>
    <property type="project" value="InterPro"/>
</dbReference>